<dbReference type="InterPro" id="IPR046947">
    <property type="entry name" value="LytR-like"/>
</dbReference>
<proteinExistence type="predicted"/>
<dbReference type="Gene3D" id="3.40.50.2300">
    <property type="match status" value="1"/>
</dbReference>
<dbReference type="SMART" id="SM00850">
    <property type="entry name" value="LytTR"/>
    <property type="match status" value="1"/>
</dbReference>
<dbReference type="Gene3D" id="2.40.50.1020">
    <property type="entry name" value="LytTr DNA-binding domain"/>
    <property type="match status" value="1"/>
</dbReference>
<dbReference type="InterPro" id="IPR007492">
    <property type="entry name" value="LytTR_DNA-bd_dom"/>
</dbReference>
<feature type="domain" description="HTH LytTR-type" evidence="3">
    <location>
        <begin position="137"/>
        <end position="235"/>
    </location>
</feature>
<dbReference type="SMART" id="SM00448">
    <property type="entry name" value="REC"/>
    <property type="match status" value="1"/>
</dbReference>
<name>A0A1S9PHN2_9SPHI</name>
<dbReference type="AlphaFoldDB" id="A0A1S9PHN2"/>
<dbReference type="STRING" id="1792845.BC343_25665"/>
<dbReference type="EMBL" id="MBTF01000007">
    <property type="protein sequence ID" value="OOQ60445.1"/>
    <property type="molecule type" value="Genomic_DNA"/>
</dbReference>
<dbReference type="Proteomes" id="UP000189739">
    <property type="component" value="Unassembled WGS sequence"/>
</dbReference>
<evidence type="ECO:0000256" key="1">
    <source>
        <dbReference type="PROSITE-ProRule" id="PRU00169"/>
    </source>
</evidence>
<dbReference type="GO" id="GO:0003677">
    <property type="term" value="F:DNA binding"/>
    <property type="evidence" value="ECO:0007669"/>
    <property type="project" value="InterPro"/>
</dbReference>
<dbReference type="InterPro" id="IPR001789">
    <property type="entry name" value="Sig_transdc_resp-reg_receiver"/>
</dbReference>
<dbReference type="Pfam" id="PF00072">
    <property type="entry name" value="Response_reg"/>
    <property type="match status" value="1"/>
</dbReference>
<dbReference type="PANTHER" id="PTHR37299:SF1">
    <property type="entry name" value="STAGE 0 SPORULATION PROTEIN A HOMOLOG"/>
    <property type="match status" value="1"/>
</dbReference>
<reference evidence="4 5" key="1">
    <citation type="submission" date="2016-07" db="EMBL/GenBank/DDBJ databases">
        <title>Genomic analysis of zinc-resistant bacterium Mucilaginibacter pedocola TBZ30.</title>
        <authorList>
            <person name="Huang J."/>
            <person name="Tang J."/>
        </authorList>
    </citation>
    <scope>NUCLEOTIDE SEQUENCE [LARGE SCALE GENOMIC DNA]</scope>
    <source>
        <strain evidence="4 5">TBZ30</strain>
    </source>
</reference>
<dbReference type="GO" id="GO:0000156">
    <property type="term" value="F:phosphorelay response regulator activity"/>
    <property type="evidence" value="ECO:0007669"/>
    <property type="project" value="InterPro"/>
</dbReference>
<dbReference type="InterPro" id="IPR011006">
    <property type="entry name" value="CheY-like_superfamily"/>
</dbReference>
<dbReference type="SUPFAM" id="SSF52172">
    <property type="entry name" value="CheY-like"/>
    <property type="match status" value="1"/>
</dbReference>
<accession>A0A1S9PHN2</accession>
<organism evidence="4 5">
    <name type="scientific">Mucilaginibacter pedocola</name>
    <dbReference type="NCBI Taxonomy" id="1792845"/>
    <lineage>
        <taxon>Bacteria</taxon>
        <taxon>Pseudomonadati</taxon>
        <taxon>Bacteroidota</taxon>
        <taxon>Sphingobacteriia</taxon>
        <taxon>Sphingobacteriales</taxon>
        <taxon>Sphingobacteriaceae</taxon>
        <taxon>Mucilaginibacter</taxon>
    </lineage>
</organism>
<dbReference type="PROSITE" id="PS50930">
    <property type="entry name" value="HTH_LYTTR"/>
    <property type="match status" value="1"/>
</dbReference>
<protein>
    <recommendedName>
        <fullName evidence="6">DNA-binding response regulator</fullName>
    </recommendedName>
</protein>
<evidence type="ECO:0000313" key="5">
    <source>
        <dbReference type="Proteomes" id="UP000189739"/>
    </source>
</evidence>
<dbReference type="Pfam" id="PF04397">
    <property type="entry name" value="LytTR"/>
    <property type="match status" value="1"/>
</dbReference>
<evidence type="ECO:0000259" key="2">
    <source>
        <dbReference type="PROSITE" id="PS50110"/>
    </source>
</evidence>
<evidence type="ECO:0000313" key="4">
    <source>
        <dbReference type="EMBL" id="OOQ60445.1"/>
    </source>
</evidence>
<feature type="modified residue" description="4-aspartylphosphate" evidence="1">
    <location>
        <position position="57"/>
    </location>
</feature>
<dbReference type="PROSITE" id="PS50110">
    <property type="entry name" value="RESPONSE_REGULATORY"/>
    <property type="match status" value="1"/>
</dbReference>
<feature type="domain" description="Response regulatory" evidence="2">
    <location>
        <begin position="6"/>
        <end position="122"/>
    </location>
</feature>
<sequence length="237" mass="26224">MEQVLKCLVIDDDPDVNAYVCDMVVQTSFLDLAGSLDNAQAALSEMENGAIDLLILDINLPGVDGVTFAGTLKELPARAAPRVILISGSGEHALAGYKVDAIDYLLKPFTYEAFYKAALKARNLSKAPAAAVANDHLFLKVEHDLVRVDINEIKYLESARDYVKVVTNGSTIIALSTMKALEEKLKGHRFMRVHRSFIINLDKIDAIQHLTVRFGKTVIPVTEQYRDAFKAVFSDWL</sequence>
<comment type="caution">
    <text evidence="4">The sequence shown here is derived from an EMBL/GenBank/DDBJ whole genome shotgun (WGS) entry which is preliminary data.</text>
</comment>
<keyword evidence="5" id="KW-1185">Reference proteome</keyword>
<evidence type="ECO:0008006" key="6">
    <source>
        <dbReference type="Google" id="ProtNLM"/>
    </source>
</evidence>
<keyword evidence="1" id="KW-0597">Phosphoprotein</keyword>
<dbReference type="PANTHER" id="PTHR37299">
    <property type="entry name" value="TRANSCRIPTIONAL REGULATOR-RELATED"/>
    <property type="match status" value="1"/>
</dbReference>
<evidence type="ECO:0000259" key="3">
    <source>
        <dbReference type="PROSITE" id="PS50930"/>
    </source>
</evidence>
<gene>
    <name evidence="4" type="ORF">BC343_25665</name>
</gene>